<keyword evidence="5" id="KW-0325">Glycoprotein</keyword>
<dbReference type="SUPFAM" id="SSF57625">
    <property type="entry name" value="Invertebrate chitin-binding proteins"/>
    <property type="match status" value="3"/>
</dbReference>
<keyword evidence="1" id="KW-0147">Chitin-binding</keyword>
<evidence type="ECO:0000313" key="8">
    <source>
        <dbReference type="EMBL" id="CAH1154685.1"/>
    </source>
</evidence>
<evidence type="ECO:0000259" key="7">
    <source>
        <dbReference type="PROSITE" id="PS50940"/>
    </source>
</evidence>
<dbReference type="InterPro" id="IPR002557">
    <property type="entry name" value="Chitin-bd_dom"/>
</dbReference>
<dbReference type="InterPro" id="IPR051940">
    <property type="entry name" value="Chitin_bind-dev_reg"/>
</dbReference>
<proteinExistence type="predicted"/>
<feature type="signal peptide" evidence="6">
    <location>
        <begin position="1"/>
        <end position="16"/>
    </location>
</feature>
<evidence type="ECO:0000313" key="9">
    <source>
        <dbReference type="Proteomes" id="UP001153737"/>
    </source>
</evidence>
<reference evidence="8" key="2">
    <citation type="submission" date="2022-10" db="EMBL/GenBank/DDBJ databases">
        <authorList>
            <consortium name="ENA_rothamsted_submissions"/>
            <consortium name="culmorum"/>
            <person name="King R."/>
        </authorList>
    </citation>
    <scope>NUCLEOTIDE SEQUENCE</scope>
</reference>
<evidence type="ECO:0000256" key="6">
    <source>
        <dbReference type="SAM" id="SignalP"/>
    </source>
</evidence>
<feature type="domain" description="Chitin-binding type-2" evidence="7">
    <location>
        <begin position="17"/>
        <end position="75"/>
    </location>
</feature>
<keyword evidence="2 6" id="KW-0732">Signal</keyword>
<feature type="domain" description="Chitin-binding type-2" evidence="7">
    <location>
        <begin position="152"/>
        <end position="220"/>
    </location>
</feature>
<dbReference type="Gene3D" id="2.170.140.10">
    <property type="entry name" value="Chitin binding domain"/>
    <property type="match status" value="3"/>
</dbReference>
<dbReference type="InterPro" id="IPR036508">
    <property type="entry name" value="Chitin-bd_dom_sf"/>
</dbReference>
<sequence length="232" mass="25816">MWKKCFIFVFIASTSGQFKCPQRTGFFPDPEECDIYYICSRGAYEQKFCPEGLVFDDKDPNQERCETPANVDCGDRTLLQESNSSPGCPKANGFFPHPTDCTKFHNCEDGIPTRLSCPPGLVYDIETSNCAWPKNSKRAECFKPNKDVLEDGFECPGGDTEGPNGRTLPHPTFAHPDDCQKFYICRDGVSPQKGSCSPGTVYNEDTFRCDEPANVPGCEDYYSGKGGKKKSK</sequence>
<dbReference type="OrthoDB" id="439917at2759"/>
<evidence type="ECO:0000256" key="1">
    <source>
        <dbReference type="ARBA" id="ARBA00022669"/>
    </source>
</evidence>
<dbReference type="GO" id="GO:0008061">
    <property type="term" value="F:chitin binding"/>
    <property type="evidence" value="ECO:0007669"/>
    <property type="project" value="UniProtKB-KW"/>
</dbReference>
<dbReference type="SMART" id="SM00494">
    <property type="entry name" value="ChtBD2"/>
    <property type="match status" value="3"/>
</dbReference>
<dbReference type="GO" id="GO:0005576">
    <property type="term" value="C:extracellular region"/>
    <property type="evidence" value="ECO:0007669"/>
    <property type="project" value="InterPro"/>
</dbReference>
<accession>A0A9P0DHC1</accession>
<dbReference type="Proteomes" id="UP001153737">
    <property type="component" value="Chromosome 16"/>
</dbReference>
<feature type="domain" description="Chitin-binding type-2" evidence="7">
    <location>
        <begin position="85"/>
        <end position="143"/>
    </location>
</feature>
<dbReference type="AlphaFoldDB" id="A0A9P0DHC1"/>
<dbReference type="PANTHER" id="PTHR23301:SF110">
    <property type="entry name" value="LD43683P-RELATED"/>
    <property type="match status" value="1"/>
</dbReference>
<gene>
    <name evidence="8" type="ORF">PHAECO_LOCUS5335</name>
</gene>
<dbReference type="PANTHER" id="PTHR23301">
    <property type="entry name" value="CHITIN BINDING PERITROPHIN-A"/>
    <property type="match status" value="1"/>
</dbReference>
<dbReference type="Pfam" id="PF01607">
    <property type="entry name" value="CBM_14"/>
    <property type="match status" value="3"/>
</dbReference>
<feature type="chain" id="PRO_5040437156" description="Chitin-binding type-2 domain-containing protein" evidence="6">
    <location>
        <begin position="17"/>
        <end position="232"/>
    </location>
</feature>
<keyword evidence="4" id="KW-1015">Disulfide bond</keyword>
<evidence type="ECO:0000256" key="5">
    <source>
        <dbReference type="ARBA" id="ARBA00023180"/>
    </source>
</evidence>
<dbReference type="EMBL" id="OU896722">
    <property type="protein sequence ID" value="CAH1154685.1"/>
    <property type="molecule type" value="Genomic_DNA"/>
</dbReference>
<evidence type="ECO:0000256" key="4">
    <source>
        <dbReference type="ARBA" id="ARBA00023157"/>
    </source>
</evidence>
<reference evidence="8" key="1">
    <citation type="submission" date="2022-01" db="EMBL/GenBank/DDBJ databases">
        <authorList>
            <person name="King R."/>
        </authorList>
    </citation>
    <scope>NUCLEOTIDE SEQUENCE</scope>
</reference>
<keyword evidence="9" id="KW-1185">Reference proteome</keyword>
<organism evidence="8 9">
    <name type="scientific">Phaedon cochleariae</name>
    <name type="common">Mustard beetle</name>
    <dbReference type="NCBI Taxonomy" id="80249"/>
    <lineage>
        <taxon>Eukaryota</taxon>
        <taxon>Metazoa</taxon>
        <taxon>Ecdysozoa</taxon>
        <taxon>Arthropoda</taxon>
        <taxon>Hexapoda</taxon>
        <taxon>Insecta</taxon>
        <taxon>Pterygota</taxon>
        <taxon>Neoptera</taxon>
        <taxon>Endopterygota</taxon>
        <taxon>Coleoptera</taxon>
        <taxon>Polyphaga</taxon>
        <taxon>Cucujiformia</taxon>
        <taxon>Chrysomeloidea</taxon>
        <taxon>Chrysomelidae</taxon>
        <taxon>Chrysomelinae</taxon>
        <taxon>Chrysomelini</taxon>
        <taxon>Phaedon</taxon>
    </lineage>
</organism>
<evidence type="ECO:0000256" key="2">
    <source>
        <dbReference type="ARBA" id="ARBA00022729"/>
    </source>
</evidence>
<evidence type="ECO:0000256" key="3">
    <source>
        <dbReference type="ARBA" id="ARBA00022737"/>
    </source>
</evidence>
<protein>
    <recommendedName>
        <fullName evidence="7">Chitin-binding type-2 domain-containing protein</fullName>
    </recommendedName>
</protein>
<name>A0A9P0DHC1_PHACE</name>
<keyword evidence="3" id="KW-0677">Repeat</keyword>
<dbReference type="PROSITE" id="PS50940">
    <property type="entry name" value="CHIT_BIND_II"/>
    <property type="match status" value="3"/>
</dbReference>